<gene>
    <name evidence="7" type="ORF">HDA32_000362</name>
</gene>
<dbReference type="GO" id="GO:0046983">
    <property type="term" value="F:protein dimerization activity"/>
    <property type="evidence" value="ECO:0007669"/>
    <property type="project" value="InterPro"/>
</dbReference>
<evidence type="ECO:0000256" key="3">
    <source>
        <dbReference type="ARBA" id="ARBA00023012"/>
    </source>
</evidence>
<feature type="transmembrane region" description="Helical" evidence="5">
    <location>
        <begin position="156"/>
        <end position="183"/>
    </location>
</feature>
<feature type="transmembrane region" description="Helical" evidence="5">
    <location>
        <begin position="95"/>
        <end position="120"/>
    </location>
</feature>
<feature type="region of interest" description="Disordered" evidence="4">
    <location>
        <begin position="389"/>
        <end position="411"/>
    </location>
</feature>
<keyword evidence="5" id="KW-1133">Transmembrane helix</keyword>
<feature type="compositionally biased region" description="Basic and acidic residues" evidence="4">
    <location>
        <begin position="399"/>
        <end position="411"/>
    </location>
</feature>
<dbReference type="Gene3D" id="1.20.5.1930">
    <property type="match status" value="1"/>
</dbReference>
<dbReference type="AlphaFoldDB" id="A0A852TQZ6"/>
<evidence type="ECO:0000259" key="6">
    <source>
        <dbReference type="Pfam" id="PF07730"/>
    </source>
</evidence>
<evidence type="ECO:0000256" key="2">
    <source>
        <dbReference type="ARBA" id="ARBA00022777"/>
    </source>
</evidence>
<dbReference type="InterPro" id="IPR050482">
    <property type="entry name" value="Sensor_HK_TwoCompSys"/>
</dbReference>
<dbReference type="InterPro" id="IPR036890">
    <property type="entry name" value="HATPase_C_sf"/>
</dbReference>
<dbReference type="PANTHER" id="PTHR24421:SF63">
    <property type="entry name" value="SENSOR HISTIDINE KINASE DESK"/>
    <property type="match status" value="1"/>
</dbReference>
<evidence type="ECO:0000256" key="5">
    <source>
        <dbReference type="SAM" id="Phobius"/>
    </source>
</evidence>
<feature type="domain" description="Signal transduction histidine kinase subgroup 3 dimerisation and phosphoacceptor" evidence="6">
    <location>
        <begin position="204"/>
        <end position="270"/>
    </location>
</feature>
<keyword evidence="3" id="KW-0902">Two-component regulatory system</keyword>
<dbReference type="GO" id="GO:0000155">
    <property type="term" value="F:phosphorelay sensor kinase activity"/>
    <property type="evidence" value="ECO:0007669"/>
    <property type="project" value="InterPro"/>
</dbReference>
<dbReference type="InterPro" id="IPR011712">
    <property type="entry name" value="Sig_transdc_His_kin_sub3_dim/P"/>
</dbReference>
<dbReference type="CDD" id="cd16917">
    <property type="entry name" value="HATPase_UhpB-NarQ-NarX-like"/>
    <property type="match status" value="1"/>
</dbReference>
<evidence type="ECO:0000313" key="7">
    <source>
        <dbReference type="EMBL" id="NYE45242.1"/>
    </source>
</evidence>
<proteinExistence type="predicted"/>
<keyword evidence="2 7" id="KW-0418">Kinase</keyword>
<reference evidence="7 8" key="1">
    <citation type="submission" date="2020-07" db="EMBL/GenBank/DDBJ databases">
        <title>Sequencing the genomes of 1000 actinobacteria strains.</title>
        <authorList>
            <person name="Klenk H.-P."/>
        </authorList>
    </citation>
    <scope>NUCLEOTIDE SEQUENCE [LARGE SCALE GENOMIC DNA]</scope>
    <source>
        <strain evidence="7 8">CXB654</strain>
    </source>
</reference>
<accession>A0A852TQZ6</accession>
<keyword evidence="8" id="KW-1185">Reference proteome</keyword>
<dbReference type="GO" id="GO:0016020">
    <property type="term" value="C:membrane"/>
    <property type="evidence" value="ECO:0007669"/>
    <property type="project" value="InterPro"/>
</dbReference>
<keyword evidence="5" id="KW-0472">Membrane</keyword>
<keyword evidence="5" id="KW-0812">Transmembrane</keyword>
<feature type="transmembrane region" description="Helical" evidence="5">
    <location>
        <begin position="56"/>
        <end position="74"/>
    </location>
</feature>
<dbReference type="Proteomes" id="UP000589036">
    <property type="component" value="Unassembled WGS sequence"/>
</dbReference>
<organism evidence="7 8">
    <name type="scientific">Spinactinospora alkalitolerans</name>
    <dbReference type="NCBI Taxonomy" id="687207"/>
    <lineage>
        <taxon>Bacteria</taxon>
        <taxon>Bacillati</taxon>
        <taxon>Actinomycetota</taxon>
        <taxon>Actinomycetes</taxon>
        <taxon>Streptosporangiales</taxon>
        <taxon>Nocardiopsidaceae</taxon>
        <taxon>Spinactinospora</taxon>
    </lineage>
</organism>
<keyword evidence="1 7" id="KW-0808">Transferase</keyword>
<protein>
    <submittedName>
        <fullName evidence="7">Two-component system sensor histidine kinase DesK</fullName>
        <ecNumber evidence="7">2.7.13.3</ecNumber>
    </submittedName>
</protein>
<comment type="caution">
    <text evidence="7">The sequence shown here is derived from an EMBL/GenBank/DDBJ whole genome shotgun (WGS) entry which is preliminary data.</text>
</comment>
<dbReference type="Gene3D" id="3.30.565.10">
    <property type="entry name" value="Histidine kinase-like ATPase, C-terminal domain"/>
    <property type="match status" value="1"/>
</dbReference>
<dbReference type="PANTHER" id="PTHR24421">
    <property type="entry name" value="NITRATE/NITRITE SENSOR PROTEIN NARX-RELATED"/>
    <property type="match status" value="1"/>
</dbReference>
<dbReference type="EC" id="2.7.13.3" evidence="7"/>
<dbReference type="Pfam" id="PF07730">
    <property type="entry name" value="HisKA_3"/>
    <property type="match status" value="1"/>
</dbReference>
<dbReference type="SUPFAM" id="SSF55874">
    <property type="entry name" value="ATPase domain of HSP90 chaperone/DNA topoisomerase II/histidine kinase"/>
    <property type="match status" value="1"/>
</dbReference>
<evidence type="ECO:0000256" key="1">
    <source>
        <dbReference type="ARBA" id="ARBA00022679"/>
    </source>
</evidence>
<evidence type="ECO:0000313" key="8">
    <source>
        <dbReference type="Proteomes" id="UP000589036"/>
    </source>
</evidence>
<dbReference type="RefSeq" id="WP_179641506.1">
    <property type="nucleotide sequence ID" value="NZ_BAAAYY010000021.1"/>
</dbReference>
<dbReference type="EMBL" id="JACCCC010000001">
    <property type="protein sequence ID" value="NYE45242.1"/>
    <property type="molecule type" value="Genomic_DNA"/>
</dbReference>
<feature type="transmembrane region" description="Helical" evidence="5">
    <location>
        <begin position="132"/>
        <end position="149"/>
    </location>
</feature>
<sequence>MEEQEVRTVSAPARSARRLVRARWTVIGSFATAVALIPFFAGVSVLSQVEDPVRPLWLHLLGLALSFPLAWLCLRMLNVRLGRPPSHPDAGFWGSFALLLGFFVCLDIELFSLFTAALWWSVAALVAPRRRVAAVTVVLLALPWVRLAFYADPDPILMAFVWGAAVLWAPAMLLCNLAVLWLWEVANEANDARHAQARLAVTEERLRFARDMHDLIGHSLSGIAVKSELAARLAERDPARAAQEMAAVQQVARDALREVRSAVSGYRDVDLSDELASVRAVLTAAGVSCTVTGGDIDMPAELRTLTAWVVREGATNVLRHSVARRCDIMLRREEHAVVIEVHNDGARGGEGILRRGNGLTGLTERVTALGGAFSASATHGGGFLLRAVLPSPGPAPDRATGKEERRRDVTA</sequence>
<name>A0A852TQZ6_9ACTN</name>
<evidence type="ECO:0000256" key="4">
    <source>
        <dbReference type="SAM" id="MobiDB-lite"/>
    </source>
</evidence>
<feature type="transmembrane region" description="Helical" evidence="5">
    <location>
        <begin position="24"/>
        <end position="44"/>
    </location>
</feature>